<keyword evidence="1" id="KW-0472">Membrane</keyword>
<evidence type="ECO:0000256" key="1">
    <source>
        <dbReference type="SAM" id="Phobius"/>
    </source>
</evidence>
<protein>
    <submittedName>
        <fullName evidence="2">(thale cress) hypothetical protein</fullName>
    </submittedName>
</protein>
<sequence>MMISSLRSSDYRSFFKFSSPIHFITDFILDIFSYIMGIILESKSLMNNVIMFPSPWSGGYQIFINILYPLTLKLELQLIPEKTLTFHEFLPLVPTSTMHFVPTSHKTKDIFLKSKDQVFSIMSNPKLPDVVAEVSMTHHEVACGLLLDCFCLRSSMAYQTYLFFLVVSFRYLEFF</sequence>
<evidence type="ECO:0000313" key="3">
    <source>
        <dbReference type="Proteomes" id="UP000516314"/>
    </source>
</evidence>
<keyword evidence="1" id="KW-0812">Transmembrane</keyword>
<name>A0A7G2ETD9_ARATH</name>
<proteinExistence type="predicted"/>
<feature type="transmembrane region" description="Helical" evidence="1">
    <location>
        <begin position="21"/>
        <end position="40"/>
    </location>
</feature>
<evidence type="ECO:0000313" key="2">
    <source>
        <dbReference type="EMBL" id="CAD5326544.1"/>
    </source>
</evidence>
<accession>A0A7G2ETD9</accession>
<organism evidence="2 3">
    <name type="scientific">Arabidopsis thaliana</name>
    <name type="common">Mouse-ear cress</name>
    <dbReference type="NCBI Taxonomy" id="3702"/>
    <lineage>
        <taxon>Eukaryota</taxon>
        <taxon>Viridiplantae</taxon>
        <taxon>Streptophyta</taxon>
        <taxon>Embryophyta</taxon>
        <taxon>Tracheophyta</taxon>
        <taxon>Spermatophyta</taxon>
        <taxon>Magnoliopsida</taxon>
        <taxon>eudicotyledons</taxon>
        <taxon>Gunneridae</taxon>
        <taxon>Pentapetalae</taxon>
        <taxon>rosids</taxon>
        <taxon>malvids</taxon>
        <taxon>Brassicales</taxon>
        <taxon>Brassicaceae</taxon>
        <taxon>Camelineae</taxon>
        <taxon>Arabidopsis</taxon>
    </lineage>
</organism>
<dbReference type="EMBL" id="LR881468">
    <property type="protein sequence ID" value="CAD5326544.1"/>
    <property type="molecule type" value="Genomic_DNA"/>
</dbReference>
<dbReference type="AlphaFoldDB" id="A0A7G2ETD9"/>
<gene>
    <name evidence="2" type="ORF">AT9943_LOCUS14304</name>
</gene>
<keyword evidence="1" id="KW-1133">Transmembrane helix</keyword>
<dbReference type="Proteomes" id="UP000516314">
    <property type="component" value="Chromosome 3"/>
</dbReference>
<reference evidence="2 3" key="1">
    <citation type="submission" date="2020-09" db="EMBL/GenBank/DDBJ databases">
        <authorList>
            <person name="Ashkenazy H."/>
        </authorList>
    </citation>
    <scope>NUCLEOTIDE SEQUENCE [LARGE SCALE GENOMIC DNA]</scope>
    <source>
        <strain evidence="3">cv. Cdm-0</strain>
    </source>
</reference>